<organism evidence="11 12">
    <name type="scientific">Megaselia scalaris</name>
    <name type="common">Humpbacked fly</name>
    <name type="synonym">Phora scalaris</name>
    <dbReference type="NCBI Taxonomy" id="36166"/>
    <lineage>
        <taxon>Eukaryota</taxon>
        <taxon>Metazoa</taxon>
        <taxon>Ecdysozoa</taxon>
        <taxon>Arthropoda</taxon>
        <taxon>Hexapoda</taxon>
        <taxon>Insecta</taxon>
        <taxon>Pterygota</taxon>
        <taxon>Neoptera</taxon>
        <taxon>Endopterygota</taxon>
        <taxon>Diptera</taxon>
        <taxon>Brachycera</taxon>
        <taxon>Muscomorpha</taxon>
        <taxon>Platypezoidea</taxon>
        <taxon>Phoridae</taxon>
        <taxon>Megaseliini</taxon>
        <taxon>Megaselia</taxon>
    </lineage>
</organism>
<dbReference type="Gene3D" id="3.40.630.30">
    <property type="match status" value="1"/>
</dbReference>
<dbReference type="PANTHER" id="PTHR10925">
    <property type="entry name" value="N-ACETYLTRANSFERASE 10"/>
    <property type="match status" value="1"/>
</dbReference>
<reference evidence="12" key="1">
    <citation type="submission" date="2013-02" db="EMBL/GenBank/DDBJ databases">
        <authorList>
            <person name="Hughes D."/>
        </authorList>
    </citation>
    <scope>NUCLEOTIDE SEQUENCE</scope>
    <source>
        <strain>Durham</strain>
        <strain evidence="12">NC isolate 2 -- Noor lab</strain>
    </source>
</reference>
<keyword evidence="7" id="KW-0812">Transmembrane</keyword>
<dbReference type="InterPro" id="IPR000182">
    <property type="entry name" value="GNAT_dom"/>
</dbReference>
<dbReference type="GO" id="GO:0000049">
    <property type="term" value="F:tRNA binding"/>
    <property type="evidence" value="ECO:0007669"/>
    <property type="project" value="TreeGrafter"/>
</dbReference>
<keyword evidence="3" id="KW-0819">tRNA processing</keyword>
<sequence length="599" mass="67083">MVKKKIDNRIRVMIENGVKLKHRTIIGDKARDQVPILYDILTKSTVKARPEVLWCYKNKDEAISNHGKKRAKKIAAGKIDINEADLFDTFRVSTTIHGRYYSESHAILGKTYGVCVLQDFEALTPNLLARTVETVEGGGLIILLLKTLTSLKQLYTMSMDVHKRFRTESHQTVTCRFNERLILSLADCKRCLVVNDDLTVLPLSSKTINVEPVNPSAVNKSAHEDELQDLKDNLQDSPPAGPLVKLCKTYDQARAVAQFVETLAEREVKPPTSLTAGRGRGKSAAMGLSVAAAVAFGYVNIFNLVTFFEFVLKGFDSLEYQEHSDYTIIRSTDPEYKKAIVKINVHRNNRQTIQYIAPADHHMLNVADLLIIDEAAAIPLPIVKKMLGNHLIFMASTINGYEGTGRSLSLKLIAQIQKENKAPPPIKLEESIRYREGDDIEKWLMNLLCLDATTVNDVNSGCPTPDACELYYIDRDALFSYHKAAESFLHRLVSIYVASHYKNSPNDLQMMSDAPAHHLFCLLGPITKKDQLPEILVILQVCLEGEISSQTVKDSLGRGKKAAGDLIPWNVSEQYGDRDFPKLAGVRIVRVATHPNYQR</sequence>
<evidence type="ECO:0000256" key="6">
    <source>
        <dbReference type="ARBA" id="ARBA00023315"/>
    </source>
</evidence>
<keyword evidence="7" id="KW-1133">Transmembrane helix</keyword>
<keyword evidence="12" id="KW-1185">Reference proteome</keyword>
<evidence type="ECO:0000256" key="5">
    <source>
        <dbReference type="ARBA" id="ARBA00022840"/>
    </source>
</evidence>
<evidence type="ECO:0008006" key="13">
    <source>
        <dbReference type="Google" id="ProtNLM"/>
    </source>
</evidence>
<dbReference type="OMA" id="GWRIMRI"/>
<dbReference type="GO" id="GO:0008033">
    <property type="term" value="P:tRNA processing"/>
    <property type="evidence" value="ECO:0007669"/>
    <property type="project" value="UniProtKB-KW"/>
</dbReference>
<accession>T1GGI1</accession>
<keyword evidence="7" id="KW-0472">Membrane</keyword>
<feature type="domain" description="TcmA/NAT10 helicase" evidence="8">
    <location>
        <begin position="274"/>
        <end position="451"/>
    </location>
</feature>
<keyword evidence="6" id="KW-0012">Acyltransferase</keyword>
<comment type="subcellular location">
    <subcellularLocation>
        <location evidence="1">Nucleus</location>
        <location evidence="1">Nucleolus</location>
    </subcellularLocation>
</comment>
<dbReference type="EMBL" id="CAQQ02390018">
    <property type="status" value="NOT_ANNOTATED_CDS"/>
    <property type="molecule type" value="Genomic_DNA"/>
</dbReference>
<evidence type="ECO:0000256" key="7">
    <source>
        <dbReference type="SAM" id="Phobius"/>
    </source>
</evidence>
<dbReference type="Pfam" id="PF05127">
    <property type="entry name" value="NAT10_TcmA_helicase"/>
    <property type="match status" value="1"/>
</dbReference>
<keyword evidence="2" id="KW-0808">Transferase</keyword>
<name>T1GGI1_MEGSC</name>
<dbReference type="GO" id="GO:1990883">
    <property type="term" value="F:18S rRNA cytidine N-acetyltransferase activity"/>
    <property type="evidence" value="ECO:0007669"/>
    <property type="project" value="TreeGrafter"/>
</dbReference>
<dbReference type="GO" id="GO:1904812">
    <property type="term" value="P:rRNA acetylation involved in maturation of SSU-rRNA"/>
    <property type="evidence" value="ECO:0007669"/>
    <property type="project" value="TreeGrafter"/>
</dbReference>
<dbReference type="InterPro" id="IPR032672">
    <property type="entry name" value="TmcA/NAT10/Kre33"/>
</dbReference>
<dbReference type="HOGENOM" id="CLU_004652_0_1_1"/>
<dbReference type="PANTHER" id="PTHR10925:SF5">
    <property type="entry name" value="RNA CYTIDINE ACETYLTRANSFERASE"/>
    <property type="match status" value="1"/>
</dbReference>
<dbReference type="InterPro" id="IPR027417">
    <property type="entry name" value="P-loop_NTPase"/>
</dbReference>
<feature type="domain" description="TmcA/NAT10 N-terminal" evidence="9">
    <location>
        <begin position="14"/>
        <end position="194"/>
    </location>
</feature>
<keyword evidence="4" id="KW-0547">Nucleotide-binding</keyword>
<dbReference type="InterPro" id="IPR013562">
    <property type="entry name" value="TmcA/NAT10_N"/>
</dbReference>
<evidence type="ECO:0000313" key="11">
    <source>
        <dbReference type="EnsemblMetazoa" id="MESCA002501-PA"/>
    </source>
</evidence>
<evidence type="ECO:0000256" key="3">
    <source>
        <dbReference type="ARBA" id="ARBA00022694"/>
    </source>
</evidence>
<dbReference type="GO" id="GO:0005524">
    <property type="term" value="F:ATP binding"/>
    <property type="evidence" value="ECO:0007669"/>
    <property type="project" value="UniProtKB-KW"/>
</dbReference>
<dbReference type="Gene3D" id="3.40.50.11040">
    <property type="match status" value="1"/>
</dbReference>
<reference evidence="11" key="2">
    <citation type="submission" date="2015-06" db="UniProtKB">
        <authorList>
            <consortium name="EnsemblMetazoa"/>
        </authorList>
    </citation>
    <scope>IDENTIFICATION</scope>
</reference>
<evidence type="ECO:0000259" key="8">
    <source>
        <dbReference type="Pfam" id="PF05127"/>
    </source>
</evidence>
<evidence type="ECO:0000259" key="9">
    <source>
        <dbReference type="Pfam" id="PF08351"/>
    </source>
</evidence>
<dbReference type="STRING" id="36166.T1GGI1"/>
<feature type="transmembrane region" description="Helical" evidence="7">
    <location>
        <begin position="288"/>
        <end position="312"/>
    </location>
</feature>
<dbReference type="GO" id="GO:0005730">
    <property type="term" value="C:nucleolus"/>
    <property type="evidence" value="ECO:0007669"/>
    <property type="project" value="UniProtKB-SubCell"/>
</dbReference>
<dbReference type="AlphaFoldDB" id="T1GGI1"/>
<evidence type="ECO:0000256" key="2">
    <source>
        <dbReference type="ARBA" id="ARBA00022679"/>
    </source>
</evidence>
<evidence type="ECO:0000259" key="10">
    <source>
        <dbReference type="Pfam" id="PF13718"/>
    </source>
</evidence>
<dbReference type="GO" id="GO:0030686">
    <property type="term" value="C:90S preribosome"/>
    <property type="evidence" value="ECO:0007669"/>
    <property type="project" value="TreeGrafter"/>
</dbReference>
<dbReference type="Proteomes" id="UP000015102">
    <property type="component" value="Unassembled WGS sequence"/>
</dbReference>
<evidence type="ECO:0000256" key="1">
    <source>
        <dbReference type="ARBA" id="ARBA00004604"/>
    </source>
</evidence>
<dbReference type="Pfam" id="PF08351">
    <property type="entry name" value="TmcA_N"/>
    <property type="match status" value="1"/>
</dbReference>
<feature type="domain" description="N-acetyltransferase" evidence="10">
    <location>
        <begin position="491"/>
        <end position="599"/>
    </location>
</feature>
<dbReference type="Gene3D" id="3.40.50.300">
    <property type="entry name" value="P-loop containing nucleotide triphosphate hydrolases"/>
    <property type="match status" value="1"/>
</dbReference>
<dbReference type="Pfam" id="PF13718">
    <property type="entry name" value="GNAT_acetyltr_2"/>
    <property type="match status" value="1"/>
</dbReference>
<evidence type="ECO:0000313" key="12">
    <source>
        <dbReference type="Proteomes" id="UP000015102"/>
    </source>
</evidence>
<dbReference type="InterPro" id="IPR007807">
    <property type="entry name" value="TcmA/NAT10_helicase"/>
</dbReference>
<dbReference type="EnsemblMetazoa" id="MESCA002501-RA">
    <property type="protein sequence ID" value="MESCA002501-PA"/>
    <property type="gene ID" value="MESCA002501"/>
</dbReference>
<proteinExistence type="predicted"/>
<protein>
    <recommendedName>
        <fullName evidence="13">RNA cytidine acetyltransferase</fullName>
    </recommendedName>
</protein>
<keyword evidence="5" id="KW-0067">ATP-binding</keyword>
<evidence type="ECO:0000256" key="4">
    <source>
        <dbReference type="ARBA" id="ARBA00022741"/>
    </source>
</evidence>